<accession>A0AAE7NJ17</accession>
<dbReference type="EMBL" id="CP030050">
    <property type="protein sequence ID" value="QOZ66396.1"/>
    <property type="molecule type" value="Genomic_DNA"/>
</dbReference>
<sequence length="62" mass="6429">MCLRTPRAVEADGGAFKSVRLRKSSPRDGALSPEAELQVEEAIALAKARSATSCEPLMAAGG</sequence>
<evidence type="ECO:0000313" key="1">
    <source>
        <dbReference type="EMBL" id="QOZ66396.1"/>
    </source>
</evidence>
<dbReference type="Proteomes" id="UP000594015">
    <property type="component" value="Chromosome"/>
</dbReference>
<proteinExistence type="predicted"/>
<dbReference type="AlphaFoldDB" id="A0AAE7NJ17"/>
<dbReference type="KEGG" id="barh:WN72_08250"/>
<name>A0AAE7NJ17_9BRAD</name>
<reference evidence="1 2" key="1">
    <citation type="submission" date="2018-06" db="EMBL/GenBank/DDBJ databases">
        <title>Comparative genomics of Bradyrhizobium nodulating Arachidis hypogaea.</title>
        <authorList>
            <person name="Li Y."/>
        </authorList>
    </citation>
    <scope>NUCLEOTIDE SEQUENCE [LARGE SCALE GENOMIC DNA]</scope>
    <source>
        <strain evidence="1 2">CCBAU 051107</strain>
    </source>
</reference>
<protein>
    <submittedName>
        <fullName evidence="1">Uncharacterized protein</fullName>
    </submittedName>
</protein>
<evidence type="ECO:0000313" key="2">
    <source>
        <dbReference type="Proteomes" id="UP000594015"/>
    </source>
</evidence>
<gene>
    <name evidence="1" type="ORF">WN72_08250</name>
</gene>
<organism evidence="1 2">
    <name type="scientific">Bradyrhizobium arachidis</name>
    <dbReference type="NCBI Taxonomy" id="858423"/>
    <lineage>
        <taxon>Bacteria</taxon>
        <taxon>Pseudomonadati</taxon>
        <taxon>Pseudomonadota</taxon>
        <taxon>Alphaproteobacteria</taxon>
        <taxon>Hyphomicrobiales</taxon>
        <taxon>Nitrobacteraceae</taxon>
        <taxon>Bradyrhizobium</taxon>
    </lineage>
</organism>